<dbReference type="EMBL" id="MSTI01000029">
    <property type="protein sequence ID" value="OLV19503.1"/>
    <property type="molecule type" value="Genomic_DNA"/>
</dbReference>
<accession>A0A1U7P2V2</accession>
<evidence type="ECO:0000313" key="2">
    <source>
        <dbReference type="Proteomes" id="UP000186607"/>
    </source>
</evidence>
<keyword evidence="2" id="KW-1185">Reference proteome</keyword>
<evidence type="ECO:0000313" key="1">
    <source>
        <dbReference type="EMBL" id="OLV19503.1"/>
    </source>
</evidence>
<dbReference type="Proteomes" id="UP000186607">
    <property type="component" value="Unassembled WGS sequence"/>
</dbReference>
<proteinExistence type="predicted"/>
<dbReference type="AlphaFoldDB" id="A0A1U7P2V2"/>
<name>A0A1U7P2V2_9DEIO</name>
<organism evidence="1 2">
    <name type="scientific">Deinococcus marmoris</name>
    <dbReference type="NCBI Taxonomy" id="249408"/>
    <lineage>
        <taxon>Bacteria</taxon>
        <taxon>Thermotogati</taxon>
        <taxon>Deinococcota</taxon>
        <taxon>Deinococci</taxon>
        <taxon>Deinococcales</taxon>
        <taxon>Deinococcaceae</taxon>
        <taxon>Deinococcus</taxon>
    </lineage>
</organism>
<gene>
    <name evidence="1" type="ORF">BOO71_0002626</name>
</gene>
<comment type="caution">
    <text evidence="1">The sequence shown here is derived from an EMBL/GenBank/DDBJ whole genome shotgun (WGS) entry which is preliminary data.</text>
</comment>
<sequence length="49" mass="5259">MRWSPEFFHPALDCHAPHSTAWGSEPCCAWTPIDGRAGVSAMAQEGCGV</sequence>
<protein>
    <submittedName>
        <fullName evidence="1">Uncharacterized protein</fullName>
    </submittedName>
</protein>
<reference evidence="1 2" key="1">
    <citation type="submission" date="2017-01" db="EMBL/GenBank/DDBJ databases">
        <title>Genome Analysis of Deinococcus marmoris KOPRI26562.</title>
        <authorList>
            <person name="Kim J.H."/>
            <person name="Oh H.-M."/>
        </authorList>
    </citation>
    <scope>NUCLEOTIDE SEQUENCE [LARGE SCALE GENOMIC DNA]</scope>
    <source>
        <strain evidence="1 2">KOPRI26562</strain>
    </source>
</reference>